<evidence type="ECO:0000313" key="3">
    <source>
        <dbReference type="Proteomes" id="UP000037178"/>
    </source>
</evidence>
<dbReference type="NCBIfam" id="NF006746">
    <property type="entry name" value="PRK09270.1-5"/>
    <property type="match status" value="1"/>
</dbReference>
<dbReference type="SUPFAM" id="SSF52540">
    <property type="entry name" value="P-loop containing nucleoside triphosphate hydrolases"/>
    <property type="match status" value="1"/>
</dbReference>
<evidence type="ECO:0000313" key="2">
    <source>
        <dbReference type="EMBL" id="KMW59618.1"/>
    </source>
</evidence>
<proteinExistence type="predicted"/>
<dbReference type="GO" id="GO:0008865">
    <property type="term" value="F:fructokinase activity"/>
    <property type="evidence" value="ECO:0007669"/>
    <property type="project" value="UniProtKB-EC"/>
</dbReference>
<sequence length="210" mass="22483">MGGLTHQIERLSTGARQIVALVGPPGAGKSTMAEAIVDGLNAGSPGRAAVLAMDGYHFDDAVLRTRGRLARKGAPDTFDVGGLAAMLLRLRQNTEDEIAVPVFDRGIEVSRAGAAFIPQTAQVVLVEGNYLLLDQAPWRGLAGLFDHSAIIRVSEAELRRRLRARWQHHGLSEDAIVAKLEENDLPNARFVYANSRAADSQVDGALPLTA</sequence>
<dbReference type="EMBL" id="LFTY01000002">
    <property type="protein sequence ID" value="KMW59618.1"/>
    <property type="molecule type" value="Genomic_DNA"/>
</dbReference>
<keyword evidence="2" id="KW-0418">Kinase</keyword>
<accession>A0A0J9H1M2</accession>
<reference evidence="2 3" key="1">
    <citation type="submission" date="2015-06" db="EMBL/GenBank/DDBJ databases">
        <title>Draft genome sequence of an Alphaproteobacteria species associated to the Mediterranean sponge Oscarella lobularis.</title>
        <authorList>
            <person name="Jourda C."/>
            <person name="Santini S."/>
            <person name="Claverie J.-M."/>
        </authorList>
    </citation>
    <scope>NUCLEOTIDE SEQUENCE [LARGE SCALE GENOMIC DNA]</scope>
    <source>
        <strain evidence="2">IGS</strain>
    </source>
</reference>
<dbReference type="Pfam" id="PF00485">
    <property type="entry name" value="PRK"/>
    <property type="match status" value="1"/>
</dbReference>
<dbReference type="PATRIC" id="fig|1675527.3.peg.4812"/>
<name>A0A0J9H1M2_9RHOB</name>
<dbReference type="Proteomes" id="UP000037178">
    <property type="component" value="Unassembled WGS sequence"/>
</dbReference>
<dbReference type="AlphaFoldDB" id="A0A0J9H1M2"/>
<comment type="caution">
    <text evidence="2">The sequence shown here is derived from an EMBL/GenBank/DDBJ whole genome shotgun (WGS) entry which is preliminary data.</text>
</comment>
<evidence type="ECO:0000259" key="1">
    <source>
        <dbReference type="Pfam" id="PF00485"/>
    </source>
</evidence>
<keyword evidence="2" id="KW-0808">Transferase</keyword>
<dbReference type="InterPro" id="IPR006083">
    <property type="entry name" value="PRK/URK"/>
</dbReference>
<dbReference type="STRING" id="1675527.AIOL_004600"/>
<dbReference type="GO" id="GO:0005524">
    <property type="term" value="F:ATP binding"/>
    <property type="evidence" value="ECO:0007669"/>
    <property type="project" value="InterPro"/>
</dbReference>
<protein>
    <submittedName>
        <fullName evidence="2">Fructokinase</fullName>
        <ecNumber evidence="2">2.7.1.4</ecNumber>
    </submittedName>
</protein>
<keyword evidence="3" id="KW-1185">Reference proteome</keyword>
<dbReference type="Gene3D" id="3.40.50.300">
    <property type="entry name" value="P-loop containing nucleotide triphosphate hydrolases"/>
    <property type="match status" value="2"/>
</dbReference>
<organism evidence="2 3">
    <name type="scientific">Candidatus Rhodobacter oscarellae</name>
    <dbReference type="NCBI Taxonomy" id="1675527"/>
    <lineage>
        <taxon>Bacteria</taxon>
        <taxon>Pseudomonadati</taxon>
        <taxon>Pseudomonadota</taxon>
        <taxon>Alphaproteobacteria</taxon>
        <taxon>Rhodobacterales</taxon>
        <taxon>Rhodobacter group</taxon>
        <taxon>Rhodobacter</taxon>
    </lineage>
</organism>
<dbReference type="InterPro" id="IPR027417">
    <property type="entry name" value="P-loop_NTPase"/>
</dbReference>
<feature type="domain" description="Phosphoribulokinase/uridine kinase" evidence="1">
    <location>
        <begin position="18"/>
        <end position="183"/>
    </location>
</feature>
<gene>
    <name evidence="2" type="ORF">AIOL_004600</name>
</gene>
<dbReference type="PANTHER" id="PTHR10285">
    <property type="entry name" value="URIDINE KINASE"/>
    <property type="match status" value="1"/>
</dbReference>
<dbReference type="EC" id="2.7.1.4" evidence="2"/>